<protein>
    <submittedName>
        <fullName evidence="2">PAS domain S-box protein</fullName>
    </submittedName>
</protein>
<keyword evidence="3" id="KW-1185">Reference proteome</keyword>
<dbReference type="InterPro" id="IPR035965">
    <property type="entry name" value="PAS-like_dom_sf"/>
</dbReference>
<dbReference type="KEGG" id="saqt:GJV85_09000"/>
<organism evidence="2 3">
    <name type="scientific">Sulfurimonas aquatica</name>
    <dbReference type="NCBI Taxonomy" id="2672570"/>
    <lineage>
        <taxon>Bacteria</taxon>
        <taxon>Pseudomonadati</taxon>
        <taxon>Campylobacterota</taxon>
        <taxon>Epsilonproteobacteria</taxon>
        <taxon>Campylobacterales</taxon>
        <taxon>Sulfurimonadaceae</taxon>
        <taxon>Sulfurimonas</taxon>
    </lineage>
</organism>
<feature type="domain" description="PAS" evidence="1">
    <location>
        <begin position="125"/>
        <end position="180"/>
    </location>
</feature>
<reference evidence="2" key="2">
    <citation type="submission" date="2021-04" db="EMBL/GenBank/DDBJ databases">
        <title>Isolation and characterization of a novel species of the genus Sulfurimonas.</title>
        <authorList>
            <person name="Fukui M."/>
        </authorList>
    </citation>
    <scope>NUCLEOTIDE SEQUENCE</scope>
    <source>
        <strain evidence="2">H1576</strain>
    </source>
</reference>
<dbReference type="EMBL" id="CP046072">
    <property type="protein sequence ID" value="QSZ42237.1"/>
    <property type="molecule type" value="Genomic_DNA"/>
</dbReference>
<dbReference type="RefSeq" id="WP_207561053.1">
    <property type="nucleotide sequence ID" value="NZ_CP046072.1"/>
</dbReference>
<dbReference type="PROSITE" id="PS50112">
    <property type="entry name" value="PAS"/>
    <property type="match status" value="1"/>
</dbReference>
<dbReference type="AlphaFoldDB" id="A0A975B115"/>
<sequence>MKQQELVFDFINTLSYPVVLVTQEQEDAEYIVSYSNQKMKNILNHKESLEPQLPSSFLEILDSHKEEIDANGIMVNNIEFSDKFYNINIIKNLNHILITFIEIEMENLFESITFKDIGSACSAMIVVLNDKGELVDANECFLAFVGIKKEEVLFKNFFQSFIPGSVEQLNQHFSKLLENDTNNNHFVTPLKDINGDGYRINWQVSKMVRQNQNFIIAVGSDISSLIEQSNNFKEKLDSIKVGFEYFPFAVGYMNSTGTFTTINKKFMKMFHIKDENAHIDFNQIPFFKKNIDFDQMSENIKLIKELSYKVKYPTKNKVLNISVDIRMLSGKKESSKLYIVVAHKIKS</sequence>
<name>A0A975B115_9BACT</name>
<dbReference type="Proteomes" id="UP000671852">
    <property type="component" value="Chromosome"/>
</dbReference>
<dbReference type="CDD" id="cd00130">
    <property type="entry name" value="PAS"/>
    <property type="match status" value="1"/>
</dbReference>
<proteinExistence type="predicted"/>
<dbReference type="SUPFAM" id="SSF55785">
    <property type="entry name" value="PYP-like sensor domain (PAS domain)"/>
    <property type="match status" value="1"/>
</dbReference>
<gene>
    <name evidence="2" type="ORF">GJV85_09000</name>
</gene>
<accession>A0A975B115</accession>
<evidence type="ECO:0000313" key="2">
    <source>
        <dbReference type="EMBL" id="QSZ42237.1"/>
    </source>
</evidence>
<evidence type="ECO:0000259" key="1">
    <source>
        <dbReference type="PROSITE" id="PS50112"/>
    </source>
</evidence>
<dbReference type="SMART" id="SM00091">
    <property type="entry name" value="PAS"/>
    <property type="match status" value="1"/>
</dbReference>
<dbReference type="InterPro" id="IPR000014">
    <property type="entry name" value="PAS"/>
</dbReference>
<evidence type="ECO:0000313" key="3">
    <source>
        <dbReference type="Proteomes" id="UP000671852"/>
    </source>
</evidence>
<dbReference type="Gene3D" id="3.30.450.20">
    <property type="entry name" value="PAS domain"/>
    <property type="match status" value="1"/>
</dbReference>
<dbReference type="Pfam" id="PF13426">
    <property type="entry name" value="PAS_9"/>
    <property type="match status" value="1"/>
</dbReference>
<dbReference type="NCBIfam" id="TIGR00229">
    <property type="entry name" value="sensory_box"/>
    <property type="match status" value="1"/>
</dbReference>
<reference evidence="2" key="1">
    <citation type="submission" date="2019-11" db="EMBL/GenBank/DDBJ databases">
        <authorList>
            <person name="Kojima H."/>
        </authorList>
    </citation>
    <scope>NUCLEOTIDE SEQUENCE</scope>
    <source>
        <strain evidence="2">H1576</strain>
    </source>
</reference>